<accession>A0AB33JZY6</accession>
<gene>
    <name evidence="1" type="ORF">KCMC57_49060</name>
</gene>
<dbReference type="AlphaFoldDB" id="A0AB33JZY6"/>
<evidence type="ECO:0000313" key="1">
    <source>
        <dbReference type="EMBL" id="BFP48538.1"/>
    </source>
</evidence>
<proteinExistence type="predicted"/>
<reference evidence="1" key="1">
    <citation type="submission" date="2024-07" db="EMBL/GenBank/DDBJ databases">
        <title>Complete genome sequences of cellulolytic bacteria, Kitasatospora sp. CMC57 and Streptomyces sp. CMC78, isolated from Japanese agricultural soil.</title>
        <authorList>
            <person name="Hashimoto T."/>
            <person name="Ito M."/>
            <person name="Iwamoto M."/>
            <person name="Fukahori D."/>
            <person name="Shoda T."/>
            <person name="Sakoda M."/>
            <person name="Morohoshi T."/>
            <person name="Mitsuboshi M."/>
            <person name="Nishizawa T."/>
        </authorList>
    </citation>
    <scope>NUCLEOTIDE SEQUENCE</scope>
    <source>
        <strain evidence="1">CMC57</strain>
    </source>
</reference>
<sequence length="140" mass="15231">MDDTGQGAVVLAVALRDAHFRLKQLARAWEERTPVGTARGRESLGPLWQYSDDPDGATYTDGHLLGLAGNRTVVFELSVSFRTSGTDMLAGVSVEDDVGSVAELLSTGPEEFPRSTDHLVIEIGRCLDRMEQLDLSDVVR</sequence>
<dbReference type="EMBL" id="AP035881">
    <property type="protein sequence ID" value="BFP48538.1"/>
    <property type="molecule type" value="Genomic_DNA"/>
</dbReference>
<name>A0AB33JZY6_9ACTN</name>
<organism evidence="1">
    <name type="scientific">Kitasatospora sp. CMC57</name>
    <dbReference type="NCBI Taxonomy" id="3231513"/>
    <lineage>
        <taxon>Bacteria</taxon>
        <taxon>Bacillati</taxon>
        <taxon>Actinomycetota</taxon>
        <taxon>Actinomycetes</taxon>
        <taxon>Kitasatosporales</taxon>
        <taxon>Streptomycetaceae</taxon>
        <taxon>Kitasatospora</taxon>
    </lineage>
</organism>
<protein>
    <submittedName>
        <fullName evidence="1">Uncharacterized protein</fullName>
    </submittedName>
</protein>